<keyword evidence="1" id="KW-0805">Transcription regulation</keyword>
<evidence type="ECO:0000313" key="5">
    <source>
        <dbReference type="Proteomes" id="UP000295627"/>
    </source>
</evidence>
<accession>A0A4V3A6L2</accession>
<evidence type="ECO:0000259" key="3">
    <source>
        <dbReference type="Pfam" id="PF08220"/>
    </source>
</evidence>
<dbReference type="EMBL" id="RXLR01000010">
    <property type="protein sequence ID" value="TDH23869.1"/>
    <property type="molecule type" value="Genomic_DNA"/>
</dbReference>
<dbReference type="GO" id="GO:0043565">
    <property type="term" value="F:sequence-specific DNA binding"/>
    <property type="evidence" value="ECO:0007669"/>
    <property type="project" value="InterPro"/>
</dbReference>
<dbReference type="InterPro" id="IPR010921">
    <property type="entry name" value="Trp_repressor/repl_initiator"/>
</dbReference>
<organism evidence="4 5">
    <name type="scientific">Mycobacteroides franklinii</name>
    <dbReference type="NCBI Taxonomy" id="948102"/>
    <lineage>
        <taxon>Bacteria</taxon>
        <taxon>Bacillati</taxon>
        <taxon>Actinomycetota</taxon>
        <taxon>Actinomycetes</taxon>
        <taxon>Mycobacteriales</taxon>
        <taxon>Mycobacteriaceae</taxon>
        <taxon>Mycobacteroides</taxon>
    </lineage>
</organism>
<evidence type="ECO:0000256" key="2">
    <source>
        <dbReference type="ARBA" id="ARBA00023163"/>
    </source>
</evidence>
<reference evidence="4 5" key="1">
    <citation type="journal article" date="2019" name="Sci. Rep.">
        <title>Extended insight into the Mycobacterium chelonae-abscessus complex through whole genome sequencing of Mycobacterium salmoniphilum outbreak and Mycobacterium salmoniphilum-like strains.</title>
        <authorList>
            <person name="Behra P.R.K."/>
            <person name="Das S."/>
            <person name="Pettersson B.M.F."/>
            <person name="Shirreff L."/>
            <person name="DuCote T."/>
            <person name="Jacobsson K.G."/>
            <person name="Ennis D.G."/>
            <person name="Kirsebom L.A."/>
        </authorList>
    </citation>
    <scope>NUCLEOTIDE SEQUENCE [LARGE SCALE GENOMIC DNA]</scope>
    <source>
        <strain evidence="4 5">DSM 45524</strain>
    </source>
</reference>
<sequence length="61" mass="6453">MTTSRGIPGRAFEHKIPNAEGRRQVAALVASGQLSVPQAAERYGISAATVRRDAAEFGGDR</sequence>
<dbReference type="InterPro" id="IPR001034">
    <property type="entry name" value="DeoR_HTH"/>
</dbReference>
<name>A0A4V3A6L2_9MYCO</name>
<comment type="caution">
    <text evidence="4">The sequence shown here is derived from an EMBL/GenBank/DDBJ whole genome shotgun (WGS) entry which is preliminary data.</text>
</comment>
<gene>
    <name evidence="4" type="ORF">EJ571_06415</name>
</gene>
<dbReference type="Pfam" id="PF08220">
    <property type="entry name" value="HTH_DeoR"/>
    <property type="match status" value="1"/>
</dbReference>
<dbReference type="Proteomes" id="UP000295627">
    <property type="component" value="Unassembled WGS sequence"/>
</dbReference>
<proteinExistence type="predicted"/>
<dbReference type="SUPFAM" id="SSF48295">
    <property type="entry name" value="TrpR-like"/>
    <property type="match status" value="1"/>
</dbReference>
<dbReference type="AlphaFoldDB" id="A0A4V3A6L2"/>
<feature type="domain" description="HTH deoR-type" evidence="3">
    <location>
        <begin position="28"/>
        <end position="54"/>
    </location>
</feature>
<evidence type="ECO:0000313" key="4">
    <source>
        <dbReference type="EMBL" id="TDH23869.1"/>
    </source>
</evidence>
<dbReference type="GO" id="GO:0003700">
    <property type="term" value="F:DNA-binding transcription factor activity"/>
    <property type="evidence" value="ECO:0007669"/>
    <property type="project" value="InterPro"/>
</dbReference>
<protein>
    <submittedName>
        <fullName evidence="4">DeoR family transcriptional regulator</fullName>
    </submittedName>
</protein>
<keyword evidence="2" id="KW-0804">Transcription</keyword>
<evidence type="ECO:0000256" key="1">
    <source>
        <dbReference type="ARBA" id="ARBA00023015"/>
    </source>
</evidence>
<dbReference type="RefSeq" id="WP_078334885.1">
    <property type="nucleotide sequence ID" value="NZ_MAFQ01000008.1"/>
</dbReference>